<name>A0ABR7HMJ1_9FIRM</name>
<gene>
    <name evidence="9 11" type="primary">thiI</name>
    <name evidence="11" type="ORF">H8R91_09535</name>
</gene>
<dbReference type="InterPro" id="IPR004114">
    <property type="entry name" value="THUMP_dom"/>
</dbReference>
<dbReference type="Pfam" id="PF02568">
    <property type="entry name" value="ThiI"/>
    <property type="match status" value="1"/>
</dbReference>
<keyword evidence="2 9" id="KW-0963">Cytoplasm</keyword>
<comment type="catalytic activity">
    <reaction evidence="9">
        <text>[ThiI sulfur-carrier protein]-S-sulfanyl-L-cysteine + a uridine in tRNA + 2 reduced [2Fe-2S]-[ferredoxin] + ATP + H(+) = [ThiI sulfur-carrier protein]-L-cysteine + a 4-thiouridine in tRNA + 2 oxidized [2Fe-2S]-[ferredoxin] + AMP + diphosphate</text>
        <dbReference type="Rhea" id="RHEA:24176"/>
        <dbReference type="Rhea" id="RHEA-COMP:10000"/>
        <dbReference type="Rhea" id="RHEA-COMP:10001"/>
        <dbReference type="Rhea" id="RHEA-COMP:13337"/>
        <dbReference type="Rhea" id="RHEA-COMP:13338"/>
        <dbReference type="Rhea" id="RHEA-COMP:13339"/>
        <dbReference type="Rhea" id="RHEA-COMP:13340"/>
        <dbReference type="ChEBI" id="CHEBI:15378"/>
        <dbReference type="ChEBI" id="CHEBI:29950"/>
        <dbReference type="ChEBI" id="CHEBI:30616"/>
        <dbReference type="ChEBI" id="CHEBI:33019"/>
        <dbReference type="ChEBI" id="CHEBI:33737"/>
        <dbReference type="ChEBI" id="CHEBI:33738"/>
        <dbReference type="ChEBI" id="CHEBI:61963"/>
        <dbReference type="ChEBI" id="CHEBI:65315"/>
        <dbReference type="ChEBI" id="CHEBI:136798"/>
        <dbReference type="ChEBI" id="CHEBI:456215"/>
        <dbReference type="EC" id="2.8.1.4"/>
    </reaction>
</comment>
<feature type="binding site" evidence="9">
    <location>
        <position position="289"/>
    </location>
    <ligand>
        <name>ATP</name>
        <dbReference type="ChEBI" id="CHEBI:30616"/>
    </ligand>
</feature>
<evidence type="ECO:0000256" key="9">
    <source>
        <dbReference type="HAMAP-Rule" id="MF_00021"/>
    </source>
</evidence>
<feature type="binding site" evidence="9">
    <location>
        <begin position="185"/>
        <end position="186"/>
    </location>
    <ligand>
        <name>ATP</name>
        <dbReference type="ChEBI" id="CHEBI:30616"/>
    </ligand>
</feature>
<dbReference type="PROSITE" id="PS51165">
    <property type="entry name" value="THUMP"/>
    <property type="match status" value="1"/>
</dbReference>
<dbReference type="InterPro" id="IPR050102">
    <property type="entry name" value="tRNA_sulfurtransferase_ThiI"/>
</dbReference>
<evidence type="ECO:0000256" key="2">
    <source>
        <dbReference type="ARBA" id="ARBA00022490"/>
    </source>
</evidence>
<keyword evidence="5 9" id="KW-0547">Nucleotide-binding</keyword>
<dbReference type="Gene3D" id="3.30.2130.30">
    <property type="match status" value="1"/>
</dbReference>
<dbReference type="RefSeq" id="WP_186935814.1">
    <property type="nucleotide sequence ID" value="NZ_JACOPS010000004.1"/>
</dbReference>
<dbReference type="Pfam" id="PF22025">
    <property type="entry name" value="ThiI_fer"/>
    <property type="match status" value="1"/>
</dbReference>
<comment type="similarity">
    <text evidence="9">Belongs to the ThiI family.</text>
</comment>
<feature type="binding site" evidence="9">
    <location>
        <position position="298"/>
    </location>
    <ligand>
        <name>ATP</name>
        <dbReference type="ChEBI" id="CHEBI:30616"/>
    </ligand>
</feature>
<dbReference type="InterPro" id="IPR003720">
    <property type="entry name" value="tRNA_STrfase"/>
</dbReference>
<evidence type="ECO:0000256" key="1">
    <source>
        <dbReference type="ARBA" id="ARBA00004496"/>
    </source>
</evidence>
<keyword evidence="4 9" id="KW-0808">Transferase</keyword>
<comment type="function">
    <text evidence="9">Catalyzes the ATP-dependent transfer of a sulfur to tRNA to produce 4-thiouridine in position 8 of tRNAs, which functions as a near-UV photosensor. Also catalyzes the transfer of sulfur to the sulfur carrier protein ThiS, forming ThiS-thiocarboxylate. This is a step in the synthesis of thiazole, in the thiamine biosynthesis pathway. The sulfur is donated as persulfide by IscS.</text>
</comment>
<evidence type="ECO:0000313" key="12">
    <source>
        <dbReference type="Proteomes" id="UP000636755"/>
    </source>
</evidence>
<dbReference type="SUPFAM" id="SSF143437">
    <property type="entry name" value="THUMP domain-like"/>
    <property type="match status" value="1"/>
</dbReference>
<dbReference type="InterPro" id="IPR020536">
    <property type="entry name" value="ThiI_AANH"/>
</dbReference>
<evidence type="ECO:0000256" key="8">
    <source>
        <dbReference type="ARBA" id="ARBA00022977"/>
    </source>
</evidence>
<dbReference type="InterPro" id="IPR049961">
    <property type="entry name" value="ThiI_N"/>
</dbReference>
<dbReference type="PANTHER" id="PTHR43209:SF1">
    <property type="entry name" value="TRNA SULFURTRANSFERASE"/>
    <property type="match status" value="1"/>
</dbReference>
<evidence type="ECO:0000256" key="6">
    <source>
        <dbReference type="ARBA" id="ARBA00022840"/>
    </source>
</evidence>
<keyword evidence="12" id="KW-1185">Reference proteome</keyword>
<evidence type="ECO:0000256" key="7">
    <source>
        <dbReference type="ARBA" id="ARBA00022884"/>
    </source>
</evidence>
<comment type="pathway">
    <text evidence="9">Cofactor biosynthesis; thiamine diphosphate biosynthesis.</text>
</comment>
<dbReference type="CDD" id="cd01712">
    <property type="entry name" value="PPase_ThiI"/>
    <property type="match status" value="1"/>
</dbReference>
<keyword evidence="8 9" id="KW-0784">Thiamine biosynthesis</keyword>
<protein>
    <recommendedName>
        <fullName evidence="9">Probable tRNA sulfurtransferase</fullName>
        <ecNumber evidence="9">2.8.1.4</ecNumber>
    </recommendedName>
    <alternativeName>
        <fullName evidence="9">Sulfur carrier protein ThiS sulfurtransferase</fullName>
    </alternativeName>
    <alternativeName>
        <fullName evidence="9">Thiamine biosynthesis protein ThiI</fullName>
    </alternativeName>
    <alternativeName>
        <fullName evidence="9">tRNA 4-thiouridine synthase</fullName>
    </alternativeName>
</protein>
<dbReference type="InterPro" id="IPR049962">
    <property type="entry name" value="THUMP_ThiI"/>
</dbReference>
<keyword evidence="7 9" id="KW-0694">RNA-binding</keyword>
<organism evidence="11 12">
    <name type="scientific">Ruminococcus intestinalis</name>
    <dbReference type="NCBI Taxonomy" id="2763066"/>
    <lineage>
        <taxon>Bacteria</taxon>
        <taxon>Bacillati</taxon>
        <taxon>Bacillota</taxon>
        <taxon>Clostridia</taxon>
        <taxon>Eubacteriales</taxon>
        <taxon>Oscillospiraceae</taxon>
        <taxon>Ruminococcus</taxon>
    </lineage>
</organism>
<dbReference type="HAMAP" id="MF_00021">
    <property type="entry name" value="ThiI"/>
    <property type="match status" value="1"/>
</dbReference>
<dbReference type="NCBIfam" id="TIGR00342">
    <property type="entry name" value="tRNA uracil 4-sulfurtransferase ThiI"/>
    <property type="match status" value="1"/>
</dbReference>
<dbReference type="InterPro" id="IPR014729">
    <property type="entry name" value="Rossmann-like_a/b/a_fold"/>
</dbReference>
<feature type="domain" description="THUMP" evidence="10">
    <location>
        <begin position="61"/>
        <end position="167"/>
    </location>
</feature>
<evidence type="ECO:0000259" key="10">
    <source>
        <dbReference type="PROSITE" id="PS51165"/>
    </source>
</evidence>
<dbReference type="InterPro" id="IPR054173">
    <property type="entry name" value="ThiI_fer"/>
</dbReference>
<proteinExistence type="inferred from homology"/>
<sequence>MKEIILLKDGEIVLKGLNRRTFEDVLKKNIRHAISHLGSFEIKSAQSIIYVKPLSDDIDLDEACLKISRVFGIVSYSRAAICEEKTLESIIATAPVYLEKELKAVKTFKVEARRSDKRFPYKSPEICAELGGVILDKFPHLSVDVHNPDLIVNVEVRDFGAYVHGAAHKGAGGIPVGTSGNAAILISGGIDSPVAAYMMAKRGLKLTAVHFASPPYTSKRAEDKVVRLLRRVSRYAGKMTMYTVPFTKIQKTIKNECPEELFTIIMRRLMMQISSRIAADNDCTALITGESLGQVASQTIGALSCTDDVADLLVFRPLIGMDKQEIIDISYKIDTYDISIEPYEDCCTVFTPKHPRTRPVLKYVKEAQEKANFEPMIEEALANLKVTEISAKDE</sequence>
<dbReference type="SUPFAM" id="SSF52402">
    <property type="entry name" value="Adenine nucleotide alpha hydrolases-like"/>
    <property type="match status" value="1"/>
</dbReference>
<keyword evidence="6 9" id="KW-0067">ATP-binding</keyword>
<reference evidence="11 12" key="1">
    <citation type="submission" date="2020-08" db="EMBL/GenBank/DDBJ databases">
        <title>Genome public.</title>
        <authorList>
            <person name="Liu C."/>
            <person name="Sun Q."/>
        </authorList>
    </citation>
    <scope>NUCLEOTIDE SEQUENCE [LARGE SCALE GENOMIC DNA]</scope>
    <source>
        <strain evidence="11 12">NSJ-71</strain>
    </source>
</reference>
<evidence type="ECO:0000256" key="3">
    <source>
        <dbReference type="ARBA" id="ARBA00022555"/>
    </source>
</evidence>
<feature type="binding site" evidence="9">
    <location>
        <begin position="210"/>
        <end position="211"/>
    </location>
    <ligand>
        <name>ATP</name>
        <dbReference type="ChEBI" id="CHEBI:30616"/>
    </ligand>
</feature>
<evidence type="ECO:0000256" key="4">
    <source>
        <dbReference type="ARBA" id="ARBA00022679"/>
    </source>
</evidence>
<dbReference type="EC" id="2.8.1.4" evidence="9"/>
<dbReference type="CDD" id="cd11716">
    <property type="entry name" value="THUMP_ThiI"/>
    <property type="match status" value="1"/>
</dbReference>
<evidence type="ECO:0000256" key="5">
    <source>
        <dbReference type="ARBA" id="ARBA00022741"/>
    </source>
</evidence>
<dbReference type="SMART" id="SM00981">
    <property type="entry name" value="THUMP"/>
    <property type="match status" value="1"/>
</dbReference>
<dbReference type="Pfam" id="PF02926">
    <property type="entry name" value="THUMP"/>
    <property type="match status" value="1"/>
</dbReference>
<comment type="catalytic activity">
    <reaction evidence="9">
        <text>[ThiS sulfur-carrier protein]-C-terminal Gly-Gly-AMP + S-sulfanyl-L-cysteinyl-[cysteine desulfurase] + AH2 = [ThiS sulfur-carrier protein]-C-terminal-Gly-aminoethanethioate + L-cysteinyl-[cysteine desulfurase] + A + AMP + 2 H(+)</text>
        <dbReference type="Rhea" id="RHEA:43340"/>
        <dbReference type="Rhea" id="RHEA-COMP:12157"/>
        <dbReference type="Rhea" id="RHEA-COMP:12158"/>
        <dbReference type="Rhea" id="RHEA-COMP:12910"/>
        <dbReference type="Rhea" id="RHEA-COMP:19908"/>
        <dbReference type="ChEBI" id="CHEBI:13193"/>
        <dbReference type="ChEBI" id="CHEBI:15378"/>
        <dbReference type="ChEBI" id="CHEBI:17499"/>
        <dbReference type="ChEBI" id="CHEBI:29950"/>
        <dbReference type="ChEBI" id="CHEBI:61963"/>
        <dbReference type="ChEBI" id="CHEBI:90618"/>
        <dbReference type="ChEBI" id="CHEBI:232372"/>
        <dbReference type="ChEBI" id="CHEBI:456215"/>
    </reaction>
</comment>
<comment type="caution">
    <text evidence="11">The sequence shown here is derived from an EMBL/GenBank/DDBJ whole genome shotgun (WGS) entry which is preliminary data.</text>
</comment>
<feature type="binding site" evidence="9">
    <location>
        <position position="267"/>
    </location>
    <ligand>
        <name>ATP</name>
        <dbReference type="ChEBI" id="CHEBI:30616"/>
    </ligand>
</feature>
<dbReference type="PANTHER" id="PTHR43209">
    <property type="entry name" value="TRNA SULFURTRANSFERASE"/>
    <property type="match status" value="1"/>
</dbReference>
<keyword evidence="3 9" id="KW-0820">tRNA-binding</keyword>
<accession>A0ABR7HMJ1</accession>
<comment type="subcellular location">
    <subcellularLocation>
        <location evidence="1 9">Cytoplasm</location>
    </subcellularLocation>
</comment>
<dbReference type="Gene3D" id="3.40.50.620">
    <property type="entry name" value="HUPs"/>
    <property type="match status" value="1"/>
</dbReference>
<dbReference type="Proteomes" id="UP000636755">
    <property type="component" value="Unassembled WGS sequence"/>
</dbReference>
<evidence type="ECO:0000313" key="11">
    <source>
        <dbReference type="EMBL" id="MBC5728751.1"/>
    </source>
</evidence>
<dbReference type="EMBL" id="JACOPS010000004">
    <property type="protein sequence ID" value="MBC5728751.1"/>
    <property type="molecule type" value="Genomic_DNA"/>
</dbReference>